<protein>
    <submittedName>
        <fullName evidence="2">Uncharacterized protein</fullName>
    </submittedName>
</protein>
<evidence type="ECO:0000313" key="2">
    <source>
        <dbReference type="EMBL" id="ATB34912.1"/>
    </source>
</evidence>
<name>A0A250IUJ1_9BACT</name>
<accession>A0A250IUJ1</accession>
<proteinExistence type="predicted"/>
<sequence>MMALRLGLLAVVGLLIGAPVGMAWRNEPPCPPDARECAPPEPLDEPSAPRAARAEQHPCDWVETCQFPCGEGSVCCQADWNCPADATLPRC</sequence>
<feature type="region of interest" description="Disordered" evidence="1">
    <location>
        <begin position="31"/>
        <end position="52"/>
    </location>
</feature>
<organism evidence="2 3">
    <name type="scientific">Cystobacter fuscus</name>
    <dbReference type="NCBI Taxonomy" id="43"/>
    <lineage>
        <taxon>Bacteria</taxon>
        <taxon>Pseudomonadati</taxon>
        <taxon>Myxococcota</taxon>
        <taxon>Myxococcia</taxon>
        <taxon>Myxococcales</taxon>
        <taxon>Cystobacterineae</taxon>
        <taxon>Archangiaceae</taxon>
        <taxon>Cystobacter</taxon>
    </lineage>
</organism>
<dbReference type="KEGG" id="cfus:CYFUS_000319"/>
<evidence type="ECO:0000256" key="1">
    <source>
        <dbReference type="SAM" id="MobiDB-lite"/>
    </source>
</evidence>
<dbReference type="AlphaFoldDB" id="A0A250IUJ1"/>
<reference evidence="2 3" key="1">
    <citation type="submission" date="2017-06" db="EMBL/GenBank/DDBJ databases">
        <title>Sequencing and comparative analysis of myxobacterial genomes.</title>
        <authorList>
            <person name="Rupp O."/>
            <person name="Goesmann A."/>
            <person name="Sogaard-Andersen L."/>
        </authorList>
    </citation>
    <scope>NUCLEOTIDE SEQUENCE [LARGE SCALE GENOMIC DNA]</scope>
    <source>
        <strain evidence="2 3">DSM 52655</strain>
    </source>
</reference>
<gene>
    <name evidence="2" type="ORF">CYFUS_000319</name>
</gene>
<evidence type="ECO:0000313" key="3">
    <source>
        <dbReference type="Proteomes" id="UP000217257"/>
    </source>
</evidence>
<dbReference type="EMBL" id="CP022098">
    <property type="protein sequence ID" value="ATB34912.1"/>
    <property type="molecule type" value="Genomic_DNA"/>
</dbReference>
<dbReference type="Proteomes" id="UP000217257">
    <property type="component" value="Chromosome"/>
</dbReference>